<keyword evidence="3" id="KW-1185">Reference proteome</keyword>
<reference evidence="2" key="1">
    <citation type="journal article" date="2021" name="Nat. Commun.">
        <title>Genetic determinants of endophytism in the Arabidopsis root mycobiome.</title>
        <authorList>
            <person name="Mesny F."/>
            <person name="Miyauchi S."/>
            <person name="Thiergart T."/>
            <person name="Pickel B."/>
            <person name="Atanasova L."/>
            <person name="Karlsson M."/>
            <person name="Huettel B."/>
            <person name="Barry K.W."/>
            <person name="Haridas S."/>
            <person name="Chen C."/>
            <person name="Bauer D."/>
            <person name="Andreopoulos W."/>
            <person name="Pangilinan J."/>
            <person name="LaButti K."/>
            <person name="Riley R."/>
            <person name="Lipzen A."/>
            <person name="Clum A."/>
            <person name="Drula E."/>
            <person name="Henrissat B."/>
            <person name="Kohler A."/>
            <person name="Grigoriev I.V."/>
            <person name="Martin F.M."/>
            <person name="Hacquard S."/>
        </authorList>
    </citation>
    <scope>NUCLEOTIDE SEQUENCE</scope>
    <source>
        <strain evidence="2">MPI-SDFR-AT-0120</strain>
    </source>
</reference>
<evidence type="ECO:0000259" key="1">
    <source>
        <dbReference type="Pfam" id="PF14832"/>
    </source>
</evidence>
<dbReference type="OrthoDB" id="2129288at2759"/>
<organism evidence="2 3">
    <name type="scientific">Paraphoma chrysanthemicola</name>
    <dbReference type="NCBI Taxonomy" id="798071"/>
    <lineage>
        <taxon>Eukaryota</taxon>
        <taxon>Fungi</taxon>
        <taxon>Dikarya</taxon>
        <taxon>Ascomycota</taxon>
        <taxon>Pezizomycotina</taxon>
        <taxon>Dothideomycetes</taxon>
        <taxon>Pleosporomycetidae</taxon>
        <taxon>Pleosporales</taxon>
        <taxon>Pleosporineae</taxon>
        <taxon>Phaeosphaeriaceae</taxon>
        <taxon>Paraphoma</taxon>
    </lineage>
</organism>
<proteinExistence type="predicted"/>
<sequence>MPFWTIYHPPSAFTDQAEKQEIAEKVVSIYRRVPRHYISVLFIPVEPTSYFCGAAPRPGPRNAKYDPQPNPEVPYIRITMQHIARTFVSASVRDEWLAKVDAALKPHIADKGWDWEYSVEETRRDMWKVNGLIPPMPNSKTEKEWVETNIPKPYTLEDAGLTDPQPIGFTAQI</sequence>
<name>A0A8K0R418_9PLEO</name>
<gene>
    <name evidence="2" type="ORF">FB567DRAFT_528365</name>
</gene>
<accession>A0A8K0R418</accession>
<dbReference type="Proteomes" id="UP000813461">
    <property type="component" value="Unassembled WGS sequence"/>
</dbReference>
<dbReference type="InterPro" id="IPR028116">
    <property type="entry name" value="Cis-CaaD-like"/>
</dbReference>
<dbReference type="InterPro" id="IPR014347">
    <property type="entry name" value="Tautomerase/MIF_sf"/>
</dbReference>
<protein>
    <submittedName>
        <fullName evidence="2">Oxalocrotonate tautomerase</fullName>
    </submittedName>
</protein>
<feature type="domain" description="Tautomerase cis-CaaD-like" evidence="1">
    <location>
        <begin position="1"/>
        <end position="149"/>
    </location>
</feature>
<dbReference type="EMBL" id="JAGMVJ010000011">
    <property type="protein sequence ID" value="KAH7086625.1"/>
    <property type="molecule type" value="Genomic_DNA"/>
</dbReference>
<dbReference type="Pfam" id="PF14832">
    <property type="entry name" value="Tautomerase_3"/>
    <property type="match status" value="1"/>
</dbReference>
<evidence type="ECO:0000313" key="2">
    <source>
        <dbReference type="EMBL" id="KAH7086625.1"/>
    </source>
</evidence>
<dbReference type="AlphaFoldDB" id="A0A8K0R418"/>
<evidence type="ECO:0000313" key="3">
    <source>
        <dbReference type="Proteomes" id="UP000813461"/>
    </source>
</evidence>
<comment type="caution">
    <text evidence="2">The sequence shown here is derived from an EMBL/GenBank/DDBJ whole genome shotgun (WGS) entry which is preliminary data.</text>
</comment>
<dbReference type="Gene3D" id="3.30.429.10">
    <property type="entry name" value="Macrophage Migration Inhibitory Factor"/>
    <property type="match status" value="1"/>
</dbReference>